<name>A0A485LAW5_9STRA</name>
<accession>A0A485LAW5</accession>
<keyword evidence="5" id="KW-1185">Reference proteome</keyword>
<gene>
    <name evidence="4" type="primary">Aste57867_18414</name>
    <name evidence="3" type="ORF">As57867_018352</name>
    <name evidence="4" type="ORF">ASTE57867_18414</name>
</gene>
<protein>
    <submittedName>
        <fullName evidence="4">Aste57867_18414 protein</fullName>
    </submittedName>
</protein>
<evidence type="ECO:0000313" key="3">
    <source>
        <dbReference type="EMBL" id="KAF0690164.1"/>
    </source>
</evidence>
<proteinExistence type="predicted"/>
<feature type="compositionally biased region" description="Polar residues" evidence="1">
    <location>
        <begin position="42"/>
        <end position="51"/>
    </location>
</feature>
<dbReference type="EMBL" id="CAADRA010006411">
    <property type="protein sequence ID" value="VFT95150.1"/>
    <property type="molecule type" value="Genomic_DNA"/>
</dbReference>
<evidence type="ECO:0000313" key="5">
    <source>
        <dbReference type="Proteomes" id="UP000332933"/>
    </source>
</evidence>
<organism evidence="4 5">
    <name type="scientific">Aphanomyces stellatus</name>
    <dbReference type="NCBI Taxonomy" id="120398"/>
    <lineage>
        <taxon>Eukaryota</taxon>
        <taxon>Sar</taxon>
        <taxon>Stramenopiles</taxon>
        <taxon>Oomycota</taxon>
        <taxon>Saprolegniomycetes</taxon>
        <taxon>Saprolegniales</taxon>
        <taxon>Verrucalvaceae</taxon>
        <taxon>Aphanomyces</taxon>
    </lineage>
</organism>
<dbReference type="EMBL" id="VJMH01006390">
    <property type="protein sequence ID" value="KAF0690164.1"/>
    <property type="molecule type" value="Genomic_DNA"/>
</dbReference>
<dbReference type="AlphaFoldDB" id="A0A485LAW5"/>
<dbReference type="Gene3D" id="3.50.4.10">
    <property type="entry name" value="Hepatocyte Growth Factor"/>
    <property type="match status" value="1"/>
</dbReference>
<reference evidence="4 5" key="1">
    <citation type="submission" date="2019-03" db="EMBL/GenBank/DDBJ databases">
        <authorList>
            <person name="Gaulin E."/>
            <person name="Dumas B."/>
        </authorList>
    </citation>
    <scope>NUCLEOTIDE SEQUENCE [LARGE SCALE GENOMIC DNA]</scope>
    <source>
        <strain evidence="4">CBS 568.67</strain>
    </source>
</reference>
<feature type="compositionally biased region" description="Low complexity" evidence="1">
    <location>
        <begin position="29"/>
        <end position="39"/>
    </location>
</feature>
<evidence type="ECO:0000256" key="1">
    <source>
        <dbReference type="SAM" id="MobiDB-lite"/>
    </source>
</evidence>
<reference evidence="3" key="2">
    <citation type="submission" date="2019-06" db="EMBL/GenBank/DDBJ databases">
        <title>Genomics analysis of Aphanomyces spp. identifies a new class of oomycete effector associated with host adaptation.</title>
        <authorList>
            <person name="Gaulin E."/>
        </authorList>
    </citation>
    <scope>NUCLEOTIDE SEQUENCE</scope>
    <source>
        <strain evidence="3">CBS 578.67</strain>
    </source>
</reference>
<feature type="signal peptide" evidence="2">
    <location>
        <begin position="1"/>
        <end position="20"/>
    </location>
</feature>
<sequence length="142" mass="14492">MHLTNILLIAIGLVLAGADGYEDDDSYDAPDATPPIDDASGVDTSAATTTSPSFVDTDAATTVASMSASSARPPCDPAQPGKDSFGYDIAHVPATSDDACKEACYAHPGCGGVTLADDVCYLKSEVNNVTTKANCVTYACPH</sequence>
<keyword evidence="2" id="KW-0732">Signal</keyword>
<evidence type="ECO:0000313" key="4">
    <source>
        <dbReference type="EMBL" id="VFT95150.1"/>
    </source>
</evidence>
<feature type="chain" id="PRO_5036116422" evidence="2">
    <location>
        <begin position="21"/>
        <end position="142"/>
    </location>
</feature>
<evidence type="ECO:0000256" key="2">
    <source>
        <dbReference type="SAM" id="SignalP"/>
    </source>
</evidence>
<feature type="region of interest" description="Disordered" evidence="1">
    <location>
        <begin position="25"/>
        <end position="51"/>
    </location>
</feature>
<dbReference type="Proteomes" id="UP000332933">
    <property type="component" value="Unassembled WGS sequence"/>
</dbReference>